<evidence type="ECO:0000313" key="4">
    <source>
        <dbReference type="Proteomes" id="UP000321947"/>
    </source>
</evidence>
<evidence type="ECO:0000313" key="2">
    <source>
        <dbReference type="EMBL" id="TYJ99533.1"/>
    </source>
</evidence>
<gene>
    <name evidence="2" type="ORF">E5676_scaffold123G001010</name>
    <name evidence="1" type="ORF">E6C27_scaffold243G002690</name>
</gene>
<organism evidence="2 4">
    <name type="scientific">Cucumis melo var. makuwa</name>
    <name type="common">Oriental melon</name>
    <dbReference type="NCBI Taxonomy" id="1194695"/>
    <lineage>
        <taxon>Eukaryota</taxon>
        <taxon>Viridiplantae</taxon>
        <taxon>Streptophyta</taxon>
        <taxon>Embryophyta</taxon>
        <taxon>Tracheophyta</taxon>
        <taxon>Spermatophyta</taxon>
        <taxon>Magnoliopsida</taxon>
        <taxon>eudicotyledons</taxon>
        <taxon>Gunneridae</taxon>
        <taxon>Pentapetalae</taxon>
        <taxon>rosids</taxon>
        <taxon>fabids</taxon>
        <taxon>Cucurbitales</taxon>
        <taxon>Cucurbitaceae</taxon>
        <taxon>Benincaseae</taxon>
        <taxon>Cucumis</taxon>
    </lineage>
</organism>
<name>A0A5D3BJQ4_CUCMM</name>
<dbReference type="AlphaFoldDB" id="A0A5D3BJQ4"/>
<protein>
    <recommendedName>
        <fullName evidence="5">RNase H type-1 domain-containing protein</fullName>
    </recommendedName>
</protein>
<evidence type="ECO:0000313" key="1">
    <source>
        <dbReference type="EMBL" id="KAA0045749.1"/>
    </source>
</evidence>
<sequence>MPSHDSLVPDVVKWIPPSQQSFKVNSDTVVINDKISIGVAVRDSKGDMMMVLESSFSLIGLVELVRQLLSLKI</sequence>
<dbReference type="Proteomes" id="UP000321393">
    <property type="component" value="Unassembled WGS sequence"/>
</dbReference>
<dbReference type="EMBL" id="SSTD01017674">
    <property type="protein sequence ID" value="TYJ99533.1"/>
    <property type="molecule type" value="Genomic_DNA"/>
</dbReference>
<comment type="caution">
    <text evidence="2">The sequence shown here is derived from an EMBL/GenBank/DDBJ whole genome shotgun (WGS) entry which is preliminary data.</text>
</comment>
<accession>A0A5D3BJQ4</accession>
<evidence type="ECO:0008006" key="5">
    <source>
        <dbReference type="Google" id="ProtNLM"/>
    </source>
</evidence>
<dbReference type="EMBL" id="SSTE01014401">
    <property type="protein sequence ID" value="KAA0045749.1"/>
    <property type="molecule type" value="Genomic_DNA"/>
</dbReference>
<proteinExistence type="predicted"/>
<reference evidence="3 4" key="1">
    <citation type="submission" date="2019-08" db="EMBL/GenBank/DDBJ databases">
        <title>Draft genome sequences of two oriental melons (Cucumis melo L. var makuwa).</title>
        <authorList>
            <person name="Kwon S.-Y."/>
        </authorList>
    </citation>
    <scope>NUCLEOTIDE SEQUENCE [LARGE SCALE GENOMIC DNA]</scope>
    <source>
        <strain evidence="4">cv. Chang Bougi</strain>
        <strain evidence="3">cv. SW 3</strain>
        <tissue evidence="2">Leaf</tissue>
    </source>
</reference>
<dbReference type="Proteomes" id="UP000321947">
    <property type="component" value="Unassembled WGS sequence"/>
</dbReference>
<evidence type="ECO:0000313" key="3">
    <source>
        <dbReference type="Proteomes" id="UP000321393"/>
    </source>
</evidence>